<dbReference type="PANTHER" id="PTHR31301">
    <property type="entry name" value="LOB DOMAIN-CONTAINING PROTEIN 4-RELATED"/>
    <property type="match status" value="1"/>
</dbReference>
<dbReference type="AlphaFoldDB" id="A0AA42B3K4"/>
<sequence length="183" mass="20246">MASFNSPCAACKFLRRKCLPNCMFSPYFPPEEPQKFTNVHKIFGASNITKLLNEISIHQREDAVNSLAYEAEARINDPVYGCIGVISILQKQVCSLREELDVANANLIRYACNDISNSTYALSTSSSMEFNRRILSIDEEGSPSDSIGVRSSCGSELPSLPPPWPETVKIAGDMHGENFMNCN</sequence>
<proteinExistence type="inferred from homology"/>
<protein>
    <recommendedName>
        <fullName evidence="2">LOB domain-containing protein</fullName>
    </recommendedName>
</protein>
<dbReference type="InterPro" id="IPR004883">
    <property type="entry name" value="LOB"/>
</dbReference>
<evidence type="ECO:0000313" key="4">
    <source>
        <dbReference type="Proteomes" id="UP001177140"/>
    </source>
</evidence>
<dbReference type="PROSITE" id="PS50891">
    <property type="entry name" value="LOB"/>
    <property type="match status" value="1"/>
</dbReference>
<reference evidence="3" key="1">
    <citation type="submission" date="2022-03" db="EMBL/GenBank/DDBJ databases">
        <title>A functionally conserved STORR gene fusion in Papaver species that diverged 16.8 million years ago.</title>
        <authorList>
            <person name="Catania T."/>
        </authorList>
    </citation>
    <scope>NUCLEOTIDE SEQUENCE</scope>
    <source>
        <strain evidence="3">S-191538</strain>
    </source>
</reference>
<dbReference type="Pfam" id="PF03195">
    <property type="entry name" value="LOB"/>
    <property type="match status" value="1"/>
</dbReference>
<keyword evidence="4" id="KW-1185">Reference proteome</keyword>
<gene>
    <name evidence="3" type="ORF">MKW94_022305</name>
</gene>
<evidence type="ECO:0000256" key="1">
    <source>
        <dbReference type="ARBA" id="ARBA00005474"/>
    </source>
</evidence>
<dbReference type="EMBL" id="JAJJMA010323924">
    <property type="protein sequence ID" value="MCL7050127.1"/>
    <property type="molecule type" value="Genomic_DNA"/>
</dbReference>
<dbReference type="Proteomes" id="UP001177140">
    <property type="component" value="Unassembled WGS sequence"/>
</dbReference>
<evidence type="ECO:0000259" key="2">
    <source>
        <dbReference type="PROSITE" id="PS50891"/>
    </source>
</evidence>
<dbReference type="PANTHER" id="PTHR31301:SF91">
    <property type="entry name" value="PROTEIN LATERAL ORGAN BOUNDARIES"/>
    <property type="match status" value="1"/>
</dbReference>
<accession>A0AA42B3K4</accession>
<comment type="caution">
    <text evidence="3">The sequence shown here is derived from an EMBL/GenBank/DDBJ whole genome shotgun (WGS) entry which is preliminary data.</text>
</comment>
<evidence type="ECO:0000313" key="3">
    <source>
        <dbReference type="EMBL" id="MCL7050127.1"/>
    </source>
</evidence>
<feature type="domain" description="LOB" evidence="2">
    <location>
        <begin position="6"/>
        <end position="107"/>
    </location>
</feature>
<comment type="similarity">
    <text evidence="1">Belongs to the LOB domain-containing protein family.</text>
</comment>
<name>A0AA42B3K4_PAPNU</name>
<organism evidence="3 4">
    <name type="scientific">Papaver nudicaule</name>
    <name type="common">Iceland poppy</name>
    <dbReference type="NCBI Taxonomy" id="74823"/>
    <lineage>
        <taxon>Eukaryota</taxon>
        <taxon>Viridiplantae</taxon>
        <taxon>Streptophyta</taxon>
        <taxon>Embryophyta</taxon>
        <taxon>Tracheophyta</taxon>
        <taxon>Spermatophyta</taxon>
        <taxon>Magnoliopsida</taxon>
        <taxon>Ranunculales</taxon>
        <taxon>Papaveraceae</taxon>
        <taxon>Papaveroideae</taxon>
        <taxon>Papaver</taxon>
    </lineage>
</organism>